<name>A0ABT1B8B6_9ENTR</name>
<proteinExistence type="predicted"/>
<protein>
    <submittedName>
        <fullName evidence="2">Uncharacterized protein</fullName>
    </submittedName>
</protein>
<reference evidence="2" key="1">
    <citation type="submission" date="2021-11" db="EMBL/GenBank/DDBJ databases">
        <title>Citrobacter meridianamericanus sp. nov. isolated from soil.</title>
        <authorList>
            <person name="Furlan J.P.R."/>
            <person name="Stehling E.G."/>
        </authorList>
    </citation>
    <scope>NUCLEOTIDE SEQUENCE</scope>
    <source>
        <strain evidence="2">BR102</strain>
    </source>
</reference>
<comment type="caution">
    <text evidence="2">The sequence shown here is derived from an EMBL/GenBank/DDBJ whole genome shotgun (WGS) entry which is preliminary data.</text>
</comment>
<keyword evidence="1" id="KW-0812">Transmembrane</keyword>
<keyword evidence="3" id="KW-1185">Reference proteome</keyword>
<accession>A0ABT1B8B6</accession>
<evidence type="ECO:0000256" key="1">
    <source>
        <dbReference type="SAM" id="Phobius"/>
    </source>
</evidence>
<dbReference type="RefSeq" id="WP_252838056.1">
    <property type="nucleotide sequence ID" value="NZ_JAJJVQ010000002.1"/>
</dbReference>
<sequence length="186" mass="21532">MIHVITKDNYFFLGIQAVIGDEEINLINSIECLADTELPRDVLVIDTFLTGSFTPDSLKKLCKLKFQRIVFFSMLKVTCLPLLSTVYFVSRNTSPSKVIDLLMREVNRTFNELPSYSMRQLIVAQLCLGNMEQRQALDMLGISSKTYEADKYRLMLQMRIRKWYHIVKLPIFNHLSTLTILLSLSQ</sequence>
<gene>
    <name evidence="2" type="ORF">LOD26_07955</name>
</gene>
<feature type="transmembrane region" description="Helical" evidence="1">
    <location>
        <begin position="69"/>
        <end position="89"/>
    </location>
</feature>
<evidence type="ECO:0000313" key="2">
    <source>
        <dbReference type="EMBL" id="MCO5781264.1"/>
    </source>
</evidence>
<dbReference type="EMBL" id="JAJJVQ010000002">
    <property type="protein sequence ID" value="MCO5781264.1"/>
    <property type="molecule type" value="Genomic_DNA"/>
</dbReference>
<keyword evidence="1" id="KW-0472">Membrane</keyword>
<evidence type="ECO:0000313" key="3">
    <source>
        <dbReference type="Proteomes" id="UP001139290"/>
    </source>
</evidence>
<organism evidence="2 3">
    <name type="scientific">Citrobacter meridianamericanus</name>
    <dbReference type="NCBI Taxonomy" id="2894201"/>
    <lineage>
        <taxon>Bacteria</taxon>
        <taxon>Pseudomonadati</taxon>
        <taxon>Pseudomonadota</taxon>
        <taxon>Gammaproteobacteria</taxon>
        <taxon>Enterobacterales</taxon>
        <taxon>Enterobacteriaceae</taxon>
        <taxon>Citrobacter</taxon>
    </lineage>
</organism>
<keyword evidence="1" id="KW-1133">Transmembrane helix</keyword>
<dbReference type="Proteomes" id="UP001139290">
    <property type="component" value="Unassembled WGS sequence"/>
</dbReference>